<accession>A0A6J1B3B8</accession>
<evidence type="ECO:0000256" key="1">
    <source>
        <dbReference type="SAM" id="MobiDB-lite"/>
    </source>
</evidence>
<feature type="region of interest" description="Disordered" evidence="1">
    <location>
        <begin position="168"/>
        <end position="215"/>
    </location>
</feature>
<name>A0A6J1B3B8_9ROSI</name>
<keyword evidence="2" id="KW-1185">Reference proteome</keyword>
<reference evidence="3" key="1">
    <citation type="submission" date="2025-08" db="UniProtKB">
        <authorList>
            <consortium name="RefSeq"/>
        </authorList>
    </citation>
    <scope>IDENTIFICATION</scope>
    <source>
        <tissue evidence="3">Leaf</tissue>
    </source>
</reference>
<gene>
    <name evidence="3" type="primary">LOC110423719</name>
</gene>
<dbReference type="Proteomes" id="UP000504621">
    <property type="component" value="Unplaced"/>
</dbReference>
<dbReference type="Gene3D" id="3.30.70.100">
    <property type="match status" value="1"/>
</dbReference>
<dbReference type="PANTHER" id="PTHR46371">
    <property type="entry name" value="OS04G0464100 PROTEIN"/>
    <property type="match status" value="1"/>
</dbReference>
<protein>
    <submittedName>
        <fullName evidence="3">Uncharacterized protein LOC110423719 isoform X2</fullName>
    </submittedName>
</protein>
<dbReference type="RefSeq" id="XP_021293723.1">
    <property type="nucleotide sequence ID" value="XM_021438048.1"/>
</dbReference>
<proteinExistence type="predicted"/>
<organism evidence="2 3">
    <name type="scientific">Herrania umbratica</name>
    <dbReference type="NCBI Taxonomy" id="108875"/>
    <lineage>
        <taxon>Eukaryota</taxon>
        <taxon>Viridiplantae</taxon>
        <taxon>Streptophyta</taxon>
        <taxon>Embryophyta</taxon>
        <taxon>Tracheophyta</taxon>
        <taxon>Spermatophyta</taxon>
        <taxon>Magnoliopsida</taxon>
        <taxon>eudicotyledons</taxon>
        <taxon>Gunneridae</taxon>
        <taxon>Pentapetalae</taxon>
        <taxon>rosids</taxon>
        <taxon>malvids</taxon>
        <taxon>Malvales</taxon>
        <taxon>Malvaceae</taxon>
        <taxon>Byttnerioideae</taxon>
        <taxon>Herrania</taxon>
    </lineage>
</organism>
<dbReference type="InterPro" id="IPR044296">
    <property type="entry name" value="HIPP46"/>
</dbReference>
<sequence>MKSKLVVKVALNDEKSRSKALRTACGFPGLSLCSRCPDKSQVEVVGDGIDAAGLVSTLRKKVGHAELMSVSPIVVEEKQGNIKKTGSGCLKGEGDDKSPTEVKSDGIYADIRKKIFDEYVPELVLPWPLFDWSYNQPKCEFGEKQVRPPEDTLRFESVSLEGDDKRAIEITGDGNDAHPRKRREWQARASRASEQNRREERGKVNCERLGTSQST</sequence>
<dbReference type="GeneID" id="110423719"/>
<evidence type="ECO:0000313" key="3">
    <source>
        <dbReference type="RefSeq" id="XP_021293723.1"/>
    </source>
</evidence>
<dbReference type="AlphaFoldDB" id="A0A6J1B3B8"/>
<feature type="compositionally biased region" description="Basic and acidic residues" evidence="1">
    <location>
        <begin position="194"/>
        <end position="206"/>
    </location>
</feature>
<evidence type="ECO:0000313" key="2">
    <source>
        <dbReference type="Proteomes" id="UP000504621"/>
    </source>
</evidence>